<name>A0ABN8TY19_9BACL</name>
<protein>
    <submittedName>
        <fullName evidence="1">Uncharacterized protein</fullName>
    </submittedName>
</protein>
<keyword evidence="2" id="KW-1185">Reference proteome</keyword>
<proteinExistence type="predicted"/>
<sequence length="99" mass="11095">MNTITLFKWRNLQAVESWDVEEGFSLDYCGRYGFVDCDNGRAYALPEGYEVHESVGAGLHVYDAEGFHCHIERSDGLPLLRSTRNGGVVLQPAEESEVN</sequence>
<dbReference type="Proteomes" id="UP001154322">
    <property type="component" value="Unassembled WGS sequence"/>
</dbReference>
<dbReference type="RefSeq" id="WP_213426666.1">
    <property type="nucleotide sequence ID" value="NZ_AP031286.1"/>
</dbReference>
<accession>A0ABN8TY19</accession>
<evidence type="ECO:0000313" key="1">
    <source>
        <dbReference type="EMBL" id="CAH8243650.1"/>
    </source>
</evidence>
<evidence type="ECO:0000313" key="2">
    <source>
        <dbReference type="Proteomes" id="UP001154322"/>
    </source>
</evidence>
<organism evidence="1 2">
    <name type="scientific">Paenibacillus melissococcoides</name>
    <dbReference type="NCBI Taxonomy" id="2912268"/>
    <lineage>
        <taxon>Bacteria</taxon>
        <taxon>Bacillati</taxon>
        <taxon>Bacillota</taxon>
        <taxon>Bacilli</taxon>
        <taxon>Bacillales</taxon>
        <taxon>Paenibacillaceae</taxon>
        <taxon>Paenibacillus</taxon>
    </lineage>
</organism>
<dbReference type="EMBL" id="CALYLO010000001">
    <property type="protein sequence ID" value="CAH8243650.1"/>
    <property type="molecule type" value="Genomic_DNA"/>
</dbReference>
<comment type="caution">
    <text evidence="1">The sequence shown here is derived from an EMBL/GenBank/DDBJ whole genome shotgun (WGS) entry which is preliminary data.</text>
</comment>
<gene>
    <name evidence="1" type="ORF">WJ0W_000890</name>
</gene>
<reference evidence="1" key="1">
    <citation type="submission" date="2022-06" db="EMBL/GenBank/DDBJ databases">
        <authorList>
            <person name="Dietemann V."/>
            <person name="Ory F."/>
            <person name="Dainat B."/>
            <person name="Oberhansli S."/>
        </authorList>
    </citation>
    <scope>NUCLEOTIDE SEQUENCE</scope>
    <source>
        <strain evidence="1">Ena-SAMPLE-TAB-26-04-2022-14:26:32:270-5432</strain>
    </source>
</reference>